<feature type="compositionally biased region" description="Low complexity" evidence="13">
    <location>
        <begin position="1963"/>
        <end position="1992"/>
    </location>
</feature>
<dbReference type="GO" id="GO:0005524">
    <property type="term" value="F:ATP binding"/>
    <property type="evidence" value="ECO:0007669"/>
    <property type="project" value="UniProtKB-KW"/>
</dbReference>
<evidence type="ECO:0000256" key="11">
    <source>
        <dbReference type="ARBA" id="ARBA00023306"/>
    </source>
</evidence>
<dbReference type="GO" id="GO:0000796">
    <property type="term" value="C:condensin complex"/>
    <property type="evidence" value="ECO:0007669"/>
    <property type="project" value="TreeGrafter"/>
</dbReference>
<feature type="compositionally biased region" description="Polar residues" evidence="13">
    <location>
        <begin position="1993"/>
        <end position="2003"/>
    </location>
</feature>
<feature type="region of interest" description="Disordered" evidence="13">
    <location>
        <begin position="1949"/>
        <end position="2033"/>
    </location>
</feature>
<proteinExistence type="inferred from homology"/>
<evidence type="ECO:0000313" key="16">
    <source>
        <dbReference type="Proteomes" id="UP000253153"/>
    </source>
</evidence>
<evidence type="ECO:0000256" key="9">
    <source>
        <dbReference type="ARBA" id="ARBA00023067"/>
    </source>
</evidence>
<dbReference type="OrthoDB" id="5575062at2759"/>
<keyword evidence="11" id="KW-0131">Cell cycle</keyword>
<feature type="compositionally biased region" description="Polar residues" evidence="13">
    <location>
        <begin position="1699"/>
        <end position="1769"/>
    </location>
</feature>
<evidence type="ECO:0000256" key="1">
    <source>
        <dbReference type="ARBA" id="ARBA00004123"/>
    </source>
</evidence>
<feature type="compositionally biased region" description="Polar residues" evidence="13">
    <location>
        <begin position="1818"/>
        <end position="1842"/>
    </location>
</feature>
<comment type="similarity">
    <text evidence="2">Belongs to the SMC family. SMC4 subfamily.</text>
</comment>
<feature type="compositionally biased region" description="Low complexity" evidence="13">
    <location>
        <begin position="1801"/>
        <end position="1817"/>
    </location>
</feature>
<dbReference type="Pfam" id="PF06470">
    <property type="entry name" value="SMC_hinge"/>
    <property type="match status" value="1"/>
</dbReference>
<feature type="compositionally biased region" description="Polar residues" evidence="13">
    <location>
        <begin position="1639"/>
        <end position="1690"/>
    </location>
</feature>
<feature type="region of interest" description="Disordered" evidence="13">
    <location>
        <begin position="2052"/>
        <end position="2079"/>
    </location>
</feature>
<reference evidence="15 16" key="1">
    <citation type="submission" date="2018-06" db="EMBL/GenBank/DDBJ databases">
        <title>Fusarium incarnatum-equiseti species complex species 28.</title>
        <authorList>
            <person name="Gardiner D.M."/>
        </authorList>
    </citation>
    <scope>NUCLEOTIDE SEQUENCE [LARGE SCALE GENOMIC DNA]</scope>
    <source>
        <strain evidence="15 16">FIESC_28</strain>
    </source>
</reference>
<feature type="compositionally biased region" description="Pro residues" evidence="13">
    <location>
        <begin position="124"/>
        <end position="136"/>
    </location>
</feature>
<feature type="compositionally biased region" description="Low complexity" evidence="13">
    <location>
        <begin position="2004"/>
        <end position="2019"/>
    </location>
</feature>
<feature type="compositionally biased region" description="Low complexity" evidence="13">
    <location>
        <begin position="2209"/>
        <end position="2237"/>
    </location>
</feature>
<feature type="compositionally biased region" description="Acidic residues" evidence="13">
    <location>
        <begin position="1189"/>
        <end position="1230"/>
    </location>
</feature>
<feature type="compositionally biased region" description="Low complexity" evidence="13">
    <location>
        <begin position="1770"/>
        <end position="1786"/>
    </location>
</feature>
<comment type="subcellular location">
    <subcellularLocation>
        <location evidence="1">Nucleus</location>
    </subcellularLocation>
</comment>
<feature type="region of interest" description="Disordered" evidence="13">
    <location>
        <begin position="1"/>
        <end position="144"/>
    </location>
</feature>
<evidence type="ECO:0000256" key="7">
    <source>
        <dbReference type="ARBA" id="ARBA00022840"/>
    </source>
</evidence>
<feature type="compositionally biased region" description="Low complexity" evidence="13">
    <location>
        <begin position="76"/>
        <end position="86"/>
    </location>
</feature>
<dbReference type="SMART" id="SM00968">
    <property type="entry name" value="SMC_hinge"/>
    <property type="match status" value="1"/>
</dbReference>
<keyword evidence="8 12" id="KW-0175">Coiled coil</keyword>
<feature type="coiled-coil region" evidence="12">
    <location>
        <begin position="403"/>
        <end position="430"/>
    </location>
</feature>
<keyword evidence="6" id="KW-0498">Mitosis</keyword>
<dbReference type="Pfam" id="PF02463">
    <property type="entry name" value="SMC_N"/>
    <property type="match status" value="1"/>
</dbReference>
<feature type="coiled-coil region" evidence="12">
    <location>
        <begin position="1278"/>
        <end position="1315"/>
    </location>
</feature>
<evidence type="ECO:0000256" key="5">
    <source>
        <dbReference type="ARBA" id="ARBA00022741"/>
    </source>
</evidence>
<dbReference type="InterPro" id="IPR003395">
    <property type="entry name" value="RecF/RecN/SMC_N"/>
</dbReference>
<feature type="region of interest" description="Disordered" evidence="13">
    <location>
        <begin position="1911"/>
        <end position="1932"/>
    </location>
</feature>
<evidence type="ECO:0000256" key="6">
    <source>
        <dbReference type="ARBA" id="ARBA00022776"/>
    </source>
</evidence>
<dbReference type="PANTHER" id="PTHR18937:SF172">
    <property type="entry name" value="STRUCTURAL MAINTENANCE OF CHROMOSOMES PROTEIN"/>
    <property type="match status" value="1"/>
</dbReference>
<dbReference type="RefSeq" id="XP_031018575.1">
    <property type="nucleotide sequence ID" value="XM_031157443.1"/>
</dbReference>
<feature type="compositionally biased region" description="Low complexity" evidence="13">
    <location>
        <begin position="2056"/>
        <end position="2074"/>
    </location>
</feature>
<organism evidence="15 16">
    <name type="scientific">Fusarium coffeatum</name>
    <dbReference type="NCBI Taxonomy" id="231269"/>
    <lineage>
        <taxon>Eukaryota</taxon>
        <taxon>Fungi</taxon>
        <taxon>Dikarya</taxon>
        <taxon>Ascomycota</taxon>
        <taxon>Pezizomycotina</taxon>
        <taxon>Sordariomycetes</taxon>
        <taxon>Hypocreomycetidae</taxon>
        <taxon>Hypocreales</taxon>
        <taxon>Nectriaceae</taxon>
        <taxon>Fusarium</taxon>
        <taxon>Fusarium incarnatum-equiseti species complex</taxon>
    </lineage>
</organism>
<feature type="domain" description="SMC hinge" evidence="14">
    <location>
        <begin position="735"/>
        <end position="848"/>
    </location>
</feature>
<dbReference type="Gene3D" id="3.40.50.300">
    <property type="entry name" value="P-loop containing nucleotide triphosphate hydrolases"/>
    <property type="match status" value="2"/>
</dbReference>
<feature type="coiled-coil region" evidence="12">
    <location>
        <begin position="909"/>
        <end position="1129"/>
    </location>
</feature>
<feature type="compositionally biased region" description="Polar residues" evidence="13">
    <location>
        <begin position="2238"/>
        <end position="2248"/>
    </location>
</feature>
<gene>
    <name evidence="15" type="ORF">FIESC28_03294</name>
</gene>
<dbReference type="GO" id="GO:0005634">
    <property type="term" value="C:nucleus"/>
    <property type="evidence" value="ECO:0007669"/>
    <property type="project" value="UniProtKB-SubCell"/>
</dbReference>
<dbReference type="FunFam" id="3.40.50.300:FF:000585">
    <property type="entry name" value="Structural maintenance of chromosomes 4"/>
    <property type="match status" value="1"/>
</dbReference>
<dbReference type="GeneID" id="41992739"/>
<feature type="region of interest" description="Disordered" evidence="13">
    <location>
        <begin position="2199"/>
        <end position="2273"/>
    </location>
</feature>
<evidence type="ECO:0000259" key="14">
    <source>
        <dbReference type="SMART" id="SM00968"/>
    </source>
</evidence>
<keyword evidence="5" id="KW-0547">Nucleotide-binding</keyword>
<dbReference type="SUPFAM" id="SSF75553">
    <property type="entry name" value="Smc hinge domain"/>
    <property type="match status" value="1"/>
</dbReference>
<feature type="compositionally biased region" description="Polar residues" evidence="13">
    <location>
        <begin position="2116"/>
        <end position="2145"/>
    </location>
</feature>
<dbReference type="InterPro" id="IPR036277">
    <property type="entry name" value="SMC_hinge_sf"/>
</dbReference>
<dbReference type="InterPro" id="IPR027417">
    <property type="entry name" value="P-loop_NTPase"/>
</dbReference>
<protein>
    <recommendedName>
        <fullName evidence="3">Structural maintenance of chromosomes protein 4</fullName>
    </recommendedName>
</protein>
<evidence type="ECO:0000313" key="15">
    <source>
        <dbReference type="EMBL" id="RBR23984.1"/>
    </source>
</evidence>
<keyword evidence="16" id="KW-1185">Reference proteome</keyword>
<evidence type="ECO:0000256" key="4">
    <source>
        <dbReference type="ARBA" id="ARBA00022618"/>
    </source>
</evidence>
<dbReference type="Proteomes" id="UP000253153">
    <property type="component" value="Unassembled WGS sequence"/>
</dbReference>
<feature type="compositionally biased region" description="Low complexity" evidence="13">
    <location>
        <begin position="2146"/>
        <end position="2177"/>
    </location>
</feature>
<dbReference type="PANTHER" id="PTHR18937">
    <property type="entry name" value="STRUCTURAL MAINTENANCE OF CHROMOSOMES SMC FAMILY MEMBER"/>
    <property type="match status" value="1"/>
</dbReference>
<feature type="coiled-coil region" evidence="12">
    <location>
        <begin position="526"/>
        <end position="718"/>
    </location>
</feature>
<dbReference type="InterPro" id="IPR010935">
    <property type="entry name" value="SMC_hinge"/>
</dbReference>
<dbReference type="SUPFAM" id="SSF52540">
    <property type="entry name" value="P-loop containing nucleoside triphosphate hydrolases"/>
    <property type="match status" value="1"/>
</dbReference>
<dbReference type="GO" id="GO:0051301">
    <property type="term" value="P:cell division"/>
    <property type="evidence" value="ECO:0007669"/>
    <property type="project" value="UniProtKB-KW"/>
</dbReference>
<evidence type="ECO:0000256" key="3">
    <source>
        <dbReference type="ARBA" id="ARBA00018693"/>
    </source>
</evidence>
<accession>A0A366S3U7</accession>
<dbReference type="FunFam" id="3.40.50.300:FF:000481">
    <property type="entry name" value="Structural maintenance of chromosomes 4"/>
    <property type="match status" value="1"/>
</dbReference>
<dbReference type="GO" id="GO:0007076">
    <property type="term" value="P:mitotic chromosome condensation"/>
    <property type="evidence" value="ECO:0007669"/>
    <property type="project" value="TreeGrafter"/>
</dbReference>
<evidence type="ECO:0000256" key="12">
    <source>
        <dbReference type="SAM" id="Coils"/>
    </source>
</evidence>
<keyword evidence="4" id="KW-0132">Cell division</keyword>
<dbReference type="Gene3D" id="3.30.70.1620">
    <property type="match status" value="1"/>
</dbReference>
<evidence type="ECO:0000256" key="8">
    <source>
        <dbReference type="ARBA" id="ARBA00023054"/>
    </source>
</evidence>
<feature type="compositionally biased region" description="Basic residues" evidence="13">
    <location>
        <begin position="1"/>
        <end position="12"/>
    </location>
</feature>
<feature type="region of interest" description="Disordered" evidence="13">
    <location>
        <begin position="2106"/>
        <end position="2177"/>
    </location>
</feature>
<feature type="compositionally biased region" description="Polar residues" evidence="13">
    <location>
        <begin position="2020"/>
        <end position="2033"/>
    </location>
</feature>
<keyword evidence="9" id="KW-0226">DNA condensation</keyword>
<feature type="compositionally biased region" description="Polar residues" evidence="13">
    <location>
        <begin position="1949"/>
        <end position="1962"/>
    </location>
</feature>
<evidence type="ECO:0000256" key="13">
    <source>
        <dbReference type="SAM" id="MobiDB-lite"/>
    </source>
</evidence>
<feature type="region of interest" description="Disordered" evidence="13">
    <location>
        <begin position="1170"/>
        <end position="1246"/>
    </location>
</feature>
<name>A0A366S3U7_9HYPO</name>
<dbReference type="EMBL" id="QKXC01000066">
    <property type="protein sequence ID" value="RBR23984.1"/>
    <property type="molecule type" value="Genomic_DNA"/>
</dbReference>
<keyword evidence="7" id="KW-0067">ATP-binding</keyword>
<sequence length="2735" mass="297423">MSSPVRPRRATRRTAIVESDDEEDVSNRSRVQDEEEDFEPEPQPARRTTRSGRKSTTPAPTPAAAPRPRGRPKKAPTPTTATESSAVFDADTTIKTEPMSSSPARPSPRNRKSTARSSISSVPELPPTPQAKPPKSPESSQKPMASIADITDASMNASNVDDTQATIKPIKPMSTIMEKPMDIVLKSRTMAIPVAEDTTPKSRIVLTHLILNNFKSYAGRQEVGPFHASFSSVVGPNGSGKSNVIDSLLFVFGFRASKMRQGKISALIHNSAQYPNLDHCEVAVYFQEVMDQPGGGHEVIPNSELIISRKAFKNNSSKYYINGKESNFTTVTTLLRDRGVDLDHKRFLILQGEVESIAQMKAKAGNEHEDGLLEYLEDIIGTSKYKTPIEESAAEVEALNDVCMEKSGRVQHVEKEKNSLEDKKDKAIAYIRDENELAMKQSALYQLFIHKCNENLTVTEEAITQMQAQLDAELEKHHGSEQIIKSLKEDYDVGSKEFEIQSKSTQALVKEMAKFEQERVKFDEKRKFLDDKRKKLEKTIANAEATSVEADETIEQCGLEIDTRTQEIAELEEQVQTAEAELAEIRDSLKGKTQAFSDQIAAKQKSLEPWNEKINQKQSAVAVAESELNILQEKANAGAVALEDLQSKIASIEENKSAKRSELKSCQAEKAELLKEADNMKSELSVLAEQEPKIRSKISNARQKADEARSSLSNTQARGNVLSALMRMKESGRIDGFHGRLGNLGAIDPKYDVAISTACGALDNFVTETVEAGQQCIEYLRKNNVGRGNFICLDKLRRRDLSPIQTPENAPRLFDLVTAKEDKFRPAFYHAMQDTLVAADLAQANRIAYGAKRWRVVTLDGELIDKSGTMSGGGSTVKRGLMSSKLVSDVSREQVAKYESDRDGWETKFQEFQEYQRECETRLKELNEKIPQLDTRMQKIGLEIESAEKNIADMQRRIKEVSKEHQPSATDNSRIAALQKEIAKLNRDIERLHGETSSVEEEIKALQDKIMEVGGEKLRAQRAKVDSIKEEISSNNEEISNAEVRKVKAEKQKIKLEKDHAKSSKELAAASRDLEKLEDDINNQGERAEELQAQVAAAEEGLAAKKKELKALKSELDDKTDELNETRAVEIEMRNKLEENQKALTENQARLRHWNDKLSKIVLQNIDDLVGGSANSQPKRRSQPKPEQSDDGDVEMDDAPQDDVDMTDAPAEEEEEEGEEEEEEEGEDEEREHVNGQPNELPRYTPDELADMNERTLKGEIAALEEKTQNVNVDLGVLAEYRRRVEEHAARASDLQSAVEQRDFAKKRCDDLRRLRLEGFMEGFSAISLRLKEMYQMITMGGNAELELVDSLDPFSEGILFSVMPPKKSWKNISNLSGGEKTLSSLALVFALHHYKPTPLYVMDEIDAALDFRNVSIVANYIKERTKNAQFIVISLRNNMFELAARLVGVYKVNHMTKSVTIENKDFIVRPQGQQQASQRTQGGNNTTILPFRLNLKLSSPYRRSYHTCVPRSRNSTPVCHLTKRVLTRIWDIEEPFKPLAFDQTRESWCFFDTMQIPARFGRRTRCGTHQGAEVPSGSCFSSFSAPYRQGSEDRVPCQAVLLKPKMQEDDILEEDVLSAIGTSSDSSRATTREDSFTVEYSDTWTTDGETSASVGQPASGTYPEMTTTEAKTTSGSRNQTRSVLSSSVETTKEASRTGPFTNSSSLATEIFGETSSKPADSRNLTTPGSPSNTHGPISASSSLFQNQTSGTRPTSSFVQSGNQTQSRQSSTDVTPQPSSTSTPEPEMTRSRTTSGSLPWSIPGNTTSSPSGSGTRPAESTSTRWNSSLTTQSISITGTGRQFPSAPLPTTPMTTNSTMLTSPSAGPGWNSTAPPSSSNVPVPAVSITNGTPTPFPTLSLPTTSALTNSEVLSSGSTASGWNGTSSRGNGSVPTISLSSGTFMSFPTLSLPSRSSSAEVTPGTSSAPSWNSTSLPSSSNVSVPTSSTSRSGTFVSTPTPTWPFTSQSSIESTSRRGSSIPGWNSTASPSGVNTTLPTISISRTGTPVPFSTVSLPSNTVPTSEEVTSSTLSNSVAPSWNGTVPPPTGNASVPTISLTQTEIPLPFPTTPAPARSVPTLSGNISTSTRNGSVVSGWNTTSRVSESIGTGTAPGSFGPGSSASLPTDSSLSPSTTQSSDIGWNFTSSVSGVVSLPTISVPTSEISSLPLPTDSFESPTSTESSSVVSGGNSTASVTGSTEAVTSFSSPVPTASAPTGDSSGSASAGNATTTRAPEFPAANFTHVTRTAALSEETCYTLPDDPEGDATRRALLFNSRLREDNVSIPIPYIESVEFESGGVNPLYLTVRDEEGGTYFVDVSHRGRLSVVDPAGFLVTLDAKGIHFSGSNCTYDISITIDDMYEQITELAGVQCAALKRQKRADDLDFSQTLYLHDQCGNVVDKSLRQYPQLLVGDTVCAEATVDEDTGRWDFDCTFPGSQSGSMRCQVAVKNKIIDFIATDPFGGSCPDLSTVATTLEESGQDIVDPSELRNDLTNRGLRTDRARQEADEAVAAYTRLWQALGAFFTKDAESSKGSLEKYIDMYNSHRSFENDICQALHEGDIPLNLTLIAGAARIPAITTLNWAPESTRPYNITVQDSTRIACCPDAQVAEGEGDTCAYPREAIIPGTGCVCGTSAEGIGIAFEWTECGNFAGSCEADADCGDGYLCLTGSCCGGGVCVDAYACSENGTALILSDGGF</sequence>
<keyword evidence="10" id="KW-0539">Nucleus</keyword>
<evidence type="ECO:0000256" key="10">
    <source>
        <dbReference type="ARBA" id="ARBA00023242"/>
    </source>
</evidence>
<feature type="compositionally biased region" description="Low complexity" evidence="13">
    <location>
        <begin position="1851"/>
        <end position="1877"/>
    </location>
</feature>
<dbReference type="Gene3D" id="1.10.287.1490">
    <property type="match status" value="1"/>
</dbReference>
<comment type="caution">
    <text evidence="15">The sequence shown here is derived from an EMBL/GenBank/DDBJ whole genome shotgun (WGS) entry which is preliminary data.</text>
</comment>
<evidence type="ECO:0000256" key="2">
    <source>
        <dbReference type="ARBA" id="ARBA00006005"/>
    </source>
</evidence>
<dbReference type="Gene3D" id="1.20.1060.20">
    <property type="match status" value="1"/>
</dbReference>
<feature type="compositionally biased region" description="Low complexity" evidence="13">
    <location>
        <begin position="2249"/>
        <end position="2269"/>
    </location>
</feature>
<feature type="region of interest" description="Disordered" evidence="13">
    <location>
        <begin position="1623"/>
        <end position="1877"/>
    </location>
</feature>
<dbReference type="CDD" id="cd06503">
    <property type="entry name" value="ATP-synt_Fo_b"/>
    <property type="match status" value="1"/>
</dbReference>